<sequence length="156" mass="16656">MTSTTASRVFSARASTTFAHLTTLPRHEVLIPFTRITARPAPAQVGDTIVAVTGGLLRDVMLVTEARPPDDDPCAHARCSPSGVITFRKVGPVLLGTARIRVTPLGRNTCRVDWTEEVHLVGPLRLLGPVIAPALHVMTARALRVLDGTIRPSPGS</sequence>
<dbReference type="EMBL" id="FNTX01000002">
    <property type="protein sequence ID" value="SEE93987.1"/>
    <property type="molecule type" value="Genomic_DNA"/>
</dbReference>
<gene>
    <name evidence="1" type="ORF">SAMN04488554_3729</name>
</gene>
<dbReference type="Gene3D" id="3.30.530.20">
    <property type="match status" value="1"/>
</dbReference>
<dbReference type="Proteomes" id="UP000199220">
    <property type="component" value="Unassembled WGS sequence"/>
</dbReference>
<reference evidence="2" key="1">
    <citation type="submission" date="2016-10" db="EMBL/GenBank/DDBJ databases">
        <authorList>
            <person name="Varghese N."/>
            <person name="Submissions S."/>
        </authorList>
    </citation>
    <scope>NUCLEOTIDE SEQUENCE [LARGE SCALE GENOMIC DNA]</scope>
    <source>
        <strain evidence="2">DSM 21368</strain>
    </source>
</reference>
<dbReference type="SUPFAM" id="SSF55961">
    <property type="entry name" value="Bet v1-like"/>
    <property type="match status" value="1"/>
</dbReference>
<accession>A0A1H5MZ31</accession>
<evidence type="ECO:0000313" key="1">
    <source>
        <dbReference type="EMBL" id="SEE93987.1"/>
    </source>
</evidence>
<dbReference type="STRING" id="648782.SAMN04488554_3729"/>
<name>A0A1H5MZ31_9MICO</name>
<evidence type="ECO:0000313" key="2">
    <source>
        <dbReference type="Proteomes" id="UP000199220"/>
    </source>
</evidence>
<organism evidence="1 2">
    <name type="scientific">Ruania alba</name>
    <dbReference type="NCBI Taxonomy" id="648782"/>
    <lineage>
        <taxon>Bacteria</taxon>
        <taxon>Bacillati</taxon>
        <taxon>Actinomycetota</taxon>
        <taxon>Actinomycetes</taxon>
        <taxon>Micrococcales</taxon>
        <taxon>Ruaniaceae</taxon>
        <taxon>Ruania</taxon>
    </lineage>
</organism>
<proteinExistence type="predicted"/>
<keyword evidence="2" id="KW-1185">Reference proteome</keyword>
<evidence type="ECO:0008006" key="3">
    <source>
        <dbReference type="Google" id="ProtNLM"/>
    </source>
</evidence>
<dbReference type="AlphaFoldDB" id="A0A1H5MZ31"/>
<dbReference type="RefSeq" id="WP_139177842.1">
    <property type="nucleotide sequence ID" value="NZ_FNTX01000002.1"/>
</dbReference>
<protein>
    <recommendedName>
        <fullName evidence="3">Polyketide cyclase / dehydrase and lipid transport</fullName>
    </recommendedName>
</protein>
<dbReference type="OrthoDB" id="4823586at2"/>
<dbReference type="InterPro" id="IPR023393">
    <property type="entry name" value="START-like_dom_sf"/>
</dbReference>